<keyword evidence="2" id="KW-0413">Isomerase</keyword>
<dbReference type="GO" id="GO:0004034">
    <property type="term" value="F:aldose 1-epimerase activity"/>
    <property type="evidence" value="ECO:0007669"/>
    <property type="project" value="TreeGrafter"/>
</dbReference>
<dbReference type="GO" id="GO:0033499">
    <property type="term" value="P:galactose catabolic process via UDP-galactose, Leloir pathway"/>
    <property type="evidence" value="ECO:0007669"/>
    <property type="project" value="TreeGrafter"/>
</dbReference>
<evidence type="ECO:0000256" key="1">
    <source>
        <dbReference type="ARBA" id="ARBA00006206"/>
    </source>
</evidence>
<dbReference type="InterPro" id="IPR008183">
    <property type="entry name" value="Aldose_1/G6P_1-epimerase"/>
</dbReference>
<reference evidence="4" key="1">
    <citation type="journal article" date="2015" name="Nature">
        <title>Complex archaea that bridge the gap between prokaryotes and eukaryotes.</title>
        <authorList>
            <person name="Spang A."/>
            <person name="Saw J.H."/>
            <person name="Jorgensen S.L."/>
            <person name="Zaremba-Niedzwiedzka K."/>
            <person name="Martijn J."/>
            <person name="Lind A.E."/>
            <person name="van Eijk R."/>
            <person name="Schleper C."/>
            <person name="Guy L."/>
            <person name="Ettema T.J."/>
        </authorList>
    </citation>
    <scope>NUCLEOTIDE SEQUENCE</scope>
</reference>
<dbReference type="GO" id="GO:0006006">
    <property type="term" value="P:glucose metabolic process"/>
    <property type="evidence" value="ECO:0007669"/>
    <property type="project" value="TreeGrafter"/>
</dbReference>
<comment type="similarity">
    <text evidence="1">Belongs to the aldose epimerase family.</text>
</comment>
<evidence type="ECO:0000313" key="4">
    <source>
        <dbReference type="EMBL" id="KKN32701.1"/>
    </source>
</evidence>
<organism evidence="4">
    <name type="scientific">marine sediment metagenome</name>
    <dbReference type="NCBI Taxonomy" id="412755"/>
    <lineage>
        <taxon>unclassified sequences</taxon>
        <taxon>metagenomes</taxon>
        <taxon>ecological metagenomes</taxon>
    </lineage>
</organism>
<protein>
    <recommendedName>
        <fullName evidence="5">Aldose 1-epimerase</fullName>
    </recommendedName>
</protein>
<dbReference type="SUPFAM" id="SSF74650">
    <property type="entry name" value="Galactose mutarotase-like"/>
    <property type="match status" value="1"/>
</dbReference>
<dbReference type="Pfam" id="PF01263">
    <property type="entry name" value="Aldose_epim"/>
    <property type="match status" value="1"/>
</dbReference>
<sequence length="329" mass="35440">MLNYFGTDPIGQKVLRCEISNGGTRVSVLSWGATVQDFHINGIERSLILGGQSMAAYLGPMRYFGAIVGPVANRIADGQMTVAGQTYALDKNEAGQTTLHGGLAGFDQRRWEFSDIASSSCRLTLTHTDGMGGFPGNMSVTATYSLDAQGALNIEITGETDQPTYFSPAFHGYWNLSGQPDLVDHTLYTPATSYLPVDASQIPIGVPAPVAGTPFDYRQPRSIGPELDHNFCLTPHQGEMVTACQVSAAGLRLEVTTDQPGVQLYNGRHINTGQTPGHGGFAYGPCAGLAIEPQFWPNTPHLPHFPSNLLMPGQVAIHRARFMLSRFVE</sequence>
<dbReference type="GO" id="GO:0030246">
    <property type="term" value="F:carbohydrate binding"/>
    <property type="evidence" value="ECO:0007669"/>
    <property type="project" value="InterPro"/>
</dbReference>
<keyword evidence="3" id="KW-0119">Carbohydrate metabolism</keyword>
<evidence type="ECO:0000256" key="2">
    <source>
        <dbReference type="ARBA" id="ARBA00023235"/>
    </source>
</evidence>
<dbReference type="PANTHER" id="PTHR10091">
    <property type="entry name" value="ALDOSE-1-EPIMERASE"/>
    <property type="match status" value="1"/>
</dbReference>
<accession>A0A0F9S6K9</accession>
<dbReference type="PANTHER" id="PTHR10091:SF0">
    <property type="entry name" value="GALACTOSE MUTAROTASE"/>
    <property type="match status" value="1"/>
</dbReference>
<evidence type="ECO:0008006" key="5">
    <source>
        <dbReference type="Google" id="ProtNLM"/>
    </source>
</evidence>
<dbReference type="EMBL" id="LAZR01002233">
    <property type="protein sequence ID" value="KKN32701.1"/>
    <property type="molecule type" value="Genomic_DNA"/>
</dbReference>
<proteinExistence type="inferred from homology"/>
<dbReference type="AlphaFoldDB" id="A0A0F9S6K9"/>
<evidence type="ECO:0000256" key="3">
    <source>
        <dbReference type="ARBA" id="ARBA00023277"/>
    </source>
</evidence>
<comment type="caution">
    <text evidence="4">The sequence shown here is derived from an EMBL/GenBank/DDBJ whole genome shotgun (WGS) entry which is preliminary data.</text>
</comment>
<dbReference type="InterPro" id="IPR014718">
    <property type="entry name" value="GH-type_carb-bd"/>
</dbReference>
<dbReference type="InterPro" id="IPR047215">
    <property type="entry name" value="Galactose_mutarotase-like"/>
</dbReference>
<name>A0A0F9S6K9_9ZZZZ</name>
<dbReference type="CDD" id="cd09019">
    <property type="entry name" value="galactose_mutarotase_like"/>
    <property type="match status" value="1"/>
</dbReference>
<gene>
    <name evidence="4" type="ORF">LCGC14_0811200</name>
</gene>
<dbReference type="InterPro" id="IPR011013">
    <property type="entry name" value="Gal_mutarotase_sf_dom"/>
</dbReference>
<dbReference type="Gene3D" id="2.70.98.10">
    <property type="match status" value="1"/>
</dbReference>